<proteinExistence type="predicted"/>
<sequence length="45" mass="4969">MILFPTDVTMSTNTFSSTRKNFGLTPCSFTYFPGNYSPIIDGNAI</sequence>
<dbReference type="EMBL" id="GBRH01171751">
    <property type="protein sequence ID" value="JAE26145.1"/>
    <property type="molecule type" value="Transcribed_RNA"/>
</dbReference>
<dbReference type="AlphaFoldDB" id="A0A0A9GM21"/>
<reference evidence="1" key="2">
    <citation type="journal article" date="2015" name="Data Brief">
        <title>Shoot transcriptome of the giant reed, Arundo donax.</title>
        <authorList>
            <person name="Barrero R.A."/>
            <person name="Guerrero F.D."/>
            <person name="Moolhuijzen P."/>
            <person name="Goolsby J.A."/>
            <person name="Tidwell J."/>
            <person name="Bellgard S.E."/>
            <person name="Bellgard M.I."/>
        </authorList>
    </citation>
    <scope>NUCLEOTIDE SEQUENCE</scope>
    <source>
        <tissue evidence="1">Shoot tissue taken approximately 20 cm above the soil surface</tissue>
    </source>
</reference>
<organism evidence="1">
    <name type="scientific">Arundo donax</name>
    <name type="common">Giant reed</name>
    <name type="synonym">Donax arundinaceus</name>
    <dbReference type="NCBI Taxonomy" id="35708"/>
    <lineage>
        <taxon>Eukaryota</taxon>
        <taxon>Viridiplantae</taxon>
        <taxon>Streptophyta</taxon>
        <taxon>Embryophyta</taxon>
        <taxon>Tracheophyta</taxon>
        <taxon>Spermatophyta</taxon>
        <taxon>Magnoliopsida</taxon>
        <taxon>Liliopsida</taxon>
        <taxon>Poales</taxon>
        <taxon>Poaceae</taxon>
        <taxon>PACMAD clade</taxon>
        <taxon>Arundinoideae</taxon>
        <taxon>Arundineae</taxon>
        <taxon>Arundo</taxon>
    </lineage>
</organism>
<evidence type="ECO:0000313" key="1">
    <source>
        <dbReference type="EMBL" id="JAE26145.1"/>
    </source>
</evidence>
<name>A0A0A9GM21_ARUDO</name>
<reference evidence="1" key="1">
    <citation type="submission" date="2014-09" db="EMBL/GenBank/DDBJ databases">
        <authorList>
            <person name="Magalhaes I.L.F."/>
            <person name="Oliveira U."/>
            <person name="Santos F.R."/>
            <person name="Vidigal T.H.D.A."/>
            <person name="Brescovit A.D."/>
            <person name="Santos A.J."/>
        </authorList>
    </citation>
    <scope>NUCLEOTIDE SEQUENCE</scope>
    <source>
        <tissue evidence="1">Shoot tissue taken approximately 20 cm above the soil surface</tissue>
    </source>
</reference>
<accession>A0A0A9GM21</accession>
<protein>
    <submittedName>
        <fullName evidence="1">Uncharacterized protein</fullName>
    </submittedName>
</protein>